<dbReference type="InterPro" id="IPR017853">
    <property type="entry name" value="GH"/>
</dbReference>
<evidence type="ECO:0000259" key="4">
    <source>
        <dbReference type="Pfam" id="PF00331"/>
    </source>
</evidence>
<dbReference type="Gene3D" id="3.20.20.80">
    <property type="entry name" value="Glycosidases"/>
    <property type="match status" value="1"/>
</dbReference>
<organism evidence="5 6">
    <name type="scientific">Candidatus Nealsonbacteria bacterium CG23_combo_of_CG06-09_8_20_14_all_38_19</name>
    <dbReference type="NCBI Taxonomy" id="1974721"/>
    <lineage>
        <taxon>Bacteria</taxon>
        <taxon>Candidatus Nealsoniibacteriota</taxon>
    </lineage>
</organism>
<gene>
    <name evidence="5" type="ORF">COX36_02905</name>
</gene>
<evidence type="ECO:0000313" key="5">
    <source>
        <dbReference type="EMBL" id="PIP23522.1"/>
    </source>
</evidence>
<sequence length="350" mass="41606">MKKIILSVLFFIILFLFFYFFIGKTVPAKEIVWGVNFSQKHAKNLGLEWREVYLALLDDLKVKDLKVAAHWDLIEPERDKYDFGDLDWQIKEAENRGAKINLVIGMKTPRWPECHIPEWGKDLKKEEQQEEILKMIETIVTRYKESGSIKYWQVENEPFFPFGTCPWVDKNFLKKEIDLVKMLDDRKRPIIISDSGEGSFWIQAGKMGDIVGTTMYKRVWFAPLEIFNKIQKLTGLPNFFAVFGNPGFYVYYPFPPTFYARKAQLIKKFFGKEVICVELQAEPWGPALLYDSPLQEQEKTMNLEQFRYNIEFAKKTGLKEFYLWGGEWWYWLREKQGKPEIWEEAKMLFQ</sequence>
<dbReference type="EMBL" id="PCRP01000046">
    <property type="protein sequence ID" value="PIP23522.1"/>
    <property type="molecule type" value="Genomic_DNA"/>
</dbReference>
<accession>A0A2G9YWD3</accession>
<comment type="caution">
    <text evidence="5">The sequence shown here is derived from an EMBL/GenBank/DDBJ whole genome shotgun (WGS) entry which is preliminary data.</text>
</comment>
<dbReference type="GO" id="GO:0004553">
    <property type="term" value="F:hydrolase activity, hydrolyzing O-glycosyl compounds"/>
    <property type="evidence" value="ECO:0007669"/>
    <property type="project" value="InterPro"/>
</dbReference>
<keyword evidence="3" id="KW-0624">Polysaccharide degradation</keyword>
<evidence type="ECO:0000256" key="2">
    <source>
        <dbReference type="ARBA" id="ARBA00023277"/>
    </source>
</evidence>
<dbReference type="AlphaFoldDB" id="A0A2G9YWD3"/>
<feature type="domain" description="GH10" evidence="4">
    <location>
        <begin position="70"/>
        <end position="161"/>
    </location>
</feature>
<keyword evidence="2" id="KW-0119">Carbohydrate metabolism</keyword>
<dbReference type="Proteomes" id="UP000230273">
    <property type="component" value="Unassembled WGS sequence"/>
</dbReference>
<dbReference type="SUPFAM" id="SSF51445">
    <property type="entry name" value="(Trans)glycosidases"/>
    <property type="match status" value="1"/>
</dbReference>
<proteinExistence type="predicted"/>
<evidence type="ECO:0000313" key="6">
    <source>
        <dbReference type="Proteomes" id="UP000230273"/>
    </source>
</evidence>
<dbReference type="InterPro" id="IPR001000">
    <property type="entry name" value="GH10_dom"/>
</dbReference>
<keyword evidence="1" id="KW-0378">Hydrolase</keyword>
<evidence type="ECO:0000256" key="3">
    <source>
        <dbReference type="ARBA" id="ARBA00023326"/>
    </source>
</evidence>
<dbReference type="GO" id="GO:0000272">
    <property type="term" value="P:polysaccharide catabolic process"/>
    <property type="evidence" value="ECO:0007669"/>
    <property type="project" value="UniProtKB-KW"/>
</dbReference>
<name>A0A2G9YWD3_9BACT</name>
<reference evidence="5 6" key="1">
    <citation type="submission" date="2017-09" db="EMBL/GenBank/DDBJ databases">
        <title>Depth-based differentiation of microbial function through sediment-hosted aquifers and enrichment of novel symbionts in the deep terrestrial subsurface.</title>
        <authorList>
            <person name="Probst A.J."/>
            <person name="Ladd B."/>
            <person name="Jarett J.K."/>
            <person name="Geller-Mcgrath D.E."/>
            <person name="Sieber C.M."/>
            <person name="Emerson J.B."/>
            <person name="Anantharaman K."/>
            <person name="Thomas B.C."/>
            <person name="Malmstrom R."/>
            <person name="Stieglmeier M."/>
            <person name="Klingl A."/>
            <person name="Woyke T."/>
            <person name="Ryan C.M."/>
            <person name="Banfield J.F."/>
        </authorList>
    </citation>
    <scope>NUCLEOTIDE SEQUENCE [LARGE SCALE GENOMIC DNA]</scope>
    <source>
        <strain evidence="5">CG23_combo_of_CG06-09_8_20_14_all_38_19</strain>
    </source>
</reference>
<evidence type="ECO:0000256" key="1">
    <source>
        <dbReference type="ARBA" id="ARBA00022801"/>
    </source>
</evidence>
<protein>
    <recommendedName>
        <fullName evidence="4">GH10 domain-containing protein</fullName>
    </recommendedName>
</protein>
<dbReference type="Pfam" id="PF00331">
    <property type="entry name" value="Glyco_hydro_10"/>
    <property type="match status" value="1"/>
</dbReference>